<evidence type="ECO:0008006" key="4">
    <source>
        <dbReference type="Google" id="ProtNLM"/>
    </source>
</evidence>
<feature type="compositionally biased region" description="Polar residues" evidence="1">
    <location>
        <begin position="36"/>
        <end position="48"/>
    </location>
</feature>
<reference evidence="2" key="1">
    <citation type="submission" date="2024-06" db="EMBL/GenBank/DDBJ databases">
        <authorList>
            <person name="Liu X."/>
            <person name="Lenzi L."/>
            <person name="Haldenby T S."/>
            <person name="Uol C."/>
        </authorList>
    </citation>
    <scope>NUCLEOTIDE SEQUENCE</scope>
</reference>
<feature type="region of interest" description="Disordered" evidence="1">
    <location>
        <begin position="1"/>
        <end position="48"/>
    </location>
</feature>
<organism evidence="2 3">
    <name type="scientific">Calicophoron daubneyi</name>
    <name type="common">Rumen fluke</name>
    <name type="synonym">Paramphistomum daubneyi</name>
    <dbReference type="NCBI Taxonomy" id="300641"/>
    <lineage>
        <taxon>Eukaryota</taxon>
        <taxon>Metazoa</taxon>
        <taxon>Spiralia</taxon>
        <taxon>Lophotrochozoa</taxon>
        <taxon>Platyhelminthes</taxon>
        <taxon>Trematoda</taxon>
        <taxon>Digenea</taxon>
        <taxon>Plagiorchiida</taxon>
        <taxon>Pronocephalata</taxon>
        <taxon>Paramphistomoidea</taxon>
        <taxon>Paramphistomidae</taxon>
        <taxon>Calicophoron</taxon>
    </lineage>
</organism>
<dbReference type="AlphaFoldDB" id="A0AAV2TEC4"/>
<evidence type="ECO:0000313" key="2">
    <source>
        <dbReference type="EMBL" id="CAL5134627.1"/>
    </source>
</evidence>
<evidence type="ECO:0000313" key="3">
    <source>
        <dbReference type="Proteomes" id="UP001497525"/>
    </source>
</evidence>
<name>A0AAV2TEC4_CALDB</name>
<protein>
    <recommendedName>
        <fullName evidence="4">Gag protein</fullName>
    </recommendedName>
</protein>
<proteinExistence type="predicted"/>
<accession>A0AAV2TEC4</accession>
<feature type="compositionally biased region" description="Polar residues" evidence="1">
    <location>
        <begin position="1"/>
        <end position="12"/>
    </location>
</feature>
<sequence length="158" mass="18191">MAMLPDTQNGCASSDGEEKRSSKRLRSGESVIRGMKNQSGRNEPVIGTNQSDTIDQLARAFSILASTSNYWRAPIPMPPKFNMGDNYRHWEDQVRRYLKHFAHDQHGDLILDLLIGEAYDRVNDAHILQRPVAEETFREIRNRLDPPGLTIKHQRVFY</sequence>
<evidence type="ECO:0000256" key="1">
    <source>
        <dbReference type="SAM" id="MobiDB-lite"/>
    </source>
</evidence>
<dbReference type="Proteomes" id="UP001497525">
    <property type="component" value="Unassembled WGS sequence"/>
</dbReference>
<comment type="caution">
    <text evidence="2">The sequence shown here is derived from an EMBL/GenBank/DDBJ whole genome shotgun (WGS) entry which is preliminary data.</text>
</comment>
<gene>
    <name evidence="2" type="ORF">CDAUBV1_LOCUS8406</name>
</gene>
<dbReference type="EMBL" id="CAXLJL010000212">
    <property type="protein sequence ID" value="CAL5134627.1"/>
    <property type="molecule type" value="Genomic_DNA"/>
</dbReference>